<keyword evidence="5 8" id="KW-0255">Endonuclease</keyword>
<dbReference type="InterPro" id="IPR014720">
    <property type="entry name" value="dsRBD_dom"/>
</dbReference>
<organism evidence="11 12">
    <name type="scientific">Clostridium aromativorans</name>
    <dbReference type="NCBI Taxonomy" id="2836848"/>
    <lineage>
        <taxon>Bacteria</taxon>
        <taxon>Bacillati</taxon>
        <taxon>Bacillota</taxon>
        <taxon>Clostridia</taxon>
        <taxon>Eubacteriales</taxon>
        <taxon>Clostridiaceae</taxon>
        <taxon>Clostridium</taxon>
    </lineage>
</organism>
<evidence type="ECO:0000256" key="4">
    <source>
        <dbReference type="ARBA" id="ARBA00022722"/>
    </source>
</evidence>
<dbReference type="RefSeq" id="WP_150355887.1">
    <property type="nucleotide sequence ID" value="NZ_JAJJPB010000006.1"/>
</dbReference>
<feature type="active site" evidence="8">
    <location>
        <position position="124"/>
    </location>
</feature>
<gene>
    <name evidence="8 11" type="primary">rnc</name>
    <name evidence="11" type="ORF">LN736_07235</name>
</gene>
<feature type="binding site" evidence="8">
    <location>
        <position position="121"/>
    </location>
    <ligand>
        <name>Mg(2+)</name>
        <dbReference type="ChEBI" id="CHEBI:18420"/>
    </ligand>
</feature>
<evidence type="ECO:0000313" key="11">
    <source>
        <dbReference type="EMBL" id="MCC9294649.1"/>
    </source>
</evidence>
<dbReference type="GO" id="GO:0004525">
    <property type="term" value="F:ribonuclease III activity"/>
    <property type="evidence" value="ECO:0007669"/>
    <property type="project" value="UniProtKB-EC"/>
</dbReference>
<evidence type="ECO:0000256" key="6">
    <source>
        <dbReference type="ARBA" id="ARBA00022801"/>
    </source>
</evidence>
<comment type="caution">
    <text evidence="11">The sequence shown here is derived from an EMBL/GenBank/DDBJ whole genome shotgun (WGS) entry which is preliminary data.</text>
</comment>
<name>A0ABS8N4C4_9CLOT</name>
<dbReference type="SMART" id="SM00358">
    <property type="entry name" value="DSRM"/>
    <property type="match status" value="1"/>
</dbReference>
<reference evidence="11" key="1">
    <citation type="submission" date="2021-11" db="EMBL/GenBank/DDBJ databases">
        <authorList>
            <person name="Qingchun L."/>
            <person name="Dong Z."/>
            <person name="Zongwei Q."/>
            <person name="Jia Z."/>
            <person name="Duotao L."/>
        </authorList>
    </citation>
    <scope>NUCLEOTIDE SEQUENCE</scope>
    <source>
        <strain evidence="11">WLY-B-L2</strain>
    </source>
</reference>
<dbReference type="InterPro" id="IPR036389">
    <property type="entry name" value="RNase_III_sf"/>
</dbReference>
<comment type="subcellular location">
    <subcellularLocation>
        <location evidence="8">Cytoplasm</location>
    </subcellularLocation>
</comment>
<keyword evidence="4 8" id="KW-0540">Nuclease</keyword>
<evidence type="ECO:0000256" key="3">
    <source>
        <dbReference type="ARBA" id="ARBA00022664"/>
    </source>
</evidence>
<evidence type="ECO:0000259" key="10">
    <source>
        <dbReference type="PROSITE" id="PS50142"/>
    </source>
</evidence>
<keyword evidence="8" id="KW-0460">Magnesium</keyword>
<dbReference type="EC" id="3.1.26.3" evidence="8"/>
<comment type="subunit">
    <text evidence="8">Homodimer.</text>
</comment>
<dbReference type="HAMAP" id="MF_00104">
    <property type="entry name" value="RNase_III"/>
    <property type="match status" value="1"/>
</dbReference>
<dbReference type="Pfam" id="PF14622">
    <property type="entry name" value="Ribonucleas_3_3"/>
    <property type="match status" value="1"/>
</dbReference>
<feature type="binding site" evidence="8">
    <location>
        <position position="124"/>
    </location>
    <ligand>
        <name>Mg(2+)</name>
        <dbReference type="ChEBI" id="CHEBI:18420"/>
    </ligand>
</feature>
<comment type="similarity">
    <text evidence="2">Belongs to the ribonuclease III family.</text>
</comment>
<feature type="binding site" evidence="8">
    <location>
        <position position="48"/>
    </location>
    <ligand>
        <name>Mg(2+)</name>
        <dbReference type="ChEBI" id="CHEBI:18420"/>
    </ligand>
</feature>
<dbReference type="PROSITE" id="PS00517">
    <property type="entry name" value="RNASE_3_1"/>
    <property type="match status" value="1"/>
</dbReference>
<dbReference type="PROSITE" id="PS50137">
    <property type="entry name" value="DS_RBD"/>
    <property type="match status" value="1"/>
</dbReference>
<evidence type="ECO:0000313" key="12">
    <source>
        <dbReference type="Proteomes" id="UP001165422"/>
    </source>
</evidence>
<proteinExistence type="inferred from homology"/>
<dbReference type="CDD" id="cd00593">
    <property type="entry name" value="RIBOc"/>
    <property type="match status" value="1"/>
</dbReference>
<dbReference type="InterPro" id="IPR011907">
    <property type="entry name" value="RNase_III"/>
</dbReference>
<evidence type="ECO:0000259" key="9">
    <source>
        <dbReference type="PROSITE" id="PS50137"/>
    </source>
</evidence>
<dbReference type="PANTHER" id="PTHR11207">
    <property type="entry name" value="RIBONUCLEASE III"/>
    <property type="match status" value="1"/>
</dbReference>
<keyword evidence="8" id="KW-0698">rRNA processing</keyword>
<evidence type="ECO:0000256" key="5">
    <source>
        <dbReference type="ARBA" id="ARBA00022759"/>
    </source>
</evidence>
<sequence>MDEKTNYIENVEKRLNICFKDKELIEIALTHSSYANGRKNVKFNERLEFLGDSVLQLCISEYLFSMYKNKPEGELTKKRSLIVCENSLYEIARKWDIGKYIKMSRGEELTGGRERTSILADCVEAIIAAVHVDFGYERARKFIIDNFNGIIQKAMENKIVLDYKTRLQEILQKNGDVSIDYVLISYDGPPHRRKFYTEVCMDKNVLGKGMGYSKKESEQNAAHNALNKLDFKTSGRV</sequence>
<keyword evidence="8" id="KW-0479">Metal-binding</keyword>
<dbReference type="Proteomes" id="UP001165422">
    <property type="component" value="Unassembled WGS sequence"/>
</dbReference>
<dbReference type="EMBL" id="JAJJPB010000006">
    <property type="protein sequence ID" value="MCC9294649.1"/>
    <property type="molecule type" value="Genomic_DNA"/>
</dbReference>
<dbReference type="SUPFAM" id="SSF69065">
    <property type="entry name" value="RNase III domain-like"/>
    <property type="match status" value="1"/>
</dbReference>
<evidence type="ECO:0000256" key="2">
    <source>
        <dbReference type="ARBA" id="ARBA00010183"/>
    </source>
</evidence>
<dbReference type="Gene3D" id="3.30.160.20">
    <property type="match status" value="1"/>
</dbReference>
<keyword evidence="8" id="KW-0963">Cytoplasm</keyword>
<protein>
    <recommendedName>
        <fullName evidence="8">Ribonuclease 3</fullName>
        <ecNumber evidence="8">3.1.26.3</ecNumber>
    </recommendedName>
    <alternativeName>
        <fullName evidence="8">Ribonuclease III</fullName>
        <shortName evidence="8">RNase III</shortName>
    </alternativeName>
</protein>
<dbReference type="CDD" id="cd10845">
    <property type="entry name" value="DSRM_RNAse_III_family"/>
    <property type="match status" value="1"/>
</dbReference>
<keyword evidence="8" id="KW-0819">tRNA processing</keyword>
<feature type="domain" description="DRBM" evidence="9">
    <location>
        <begin position="162"/>
        <end position="231"/>
    </location>
</feature>
<keyword evidence="8" id="KW-0699">rRNA-binding</keyword>
<evidence type="ECO:0000256" key="7">
    <source>
        <dbReference type="ARBA" id="ARBA00022884"/>
    </source>
</evidence>
<dbReference type="PROSITE" id="PS50142">
    <property type="entry name" value="RNASE_3_2"/>
    <property type="match status" value="1"/>
</dbReference>
<dbReference type="SMART" id="SM00535">
    <property type="entry name" value="RIBOc"/>
    <property type="match status" value="1"/>
</dbReference>
<keyword evidence="12" id="KW-1185">Reference proteome</keyword>
<dbReference type="SUPFAM" id="SSF54768">
    <property type="entry name" value="dsRNA-binding domain-like"/>
    <property type="match status" value="1"/>
</dbReference>
<feature type="active site" evidence="8">
    <location>
        <position position="52"/>
    </location>
</feature>
<comment type="cofactor">
    <cofactor evidence="8">
        <name>Mg(2+)</name>
        <dbReference type="ChEBI" id="CHEBI:18420"/>
    </cofactor>
</comment>
<comment type="catalytic activity">
    <reaction evidence="1 8">
        <text>Endonucleolytic cleavage to 5'-phosphomonoester.</text>
        <dbReference type="EC" id="3.1.26.3"/>
    </reaction>
</comment>
<dbReference type="NCBIfam" id="TIGR02191">
    <property type="entry name" value="RNaseIII"/>
    <property type="match status" value="1"/>
</dbReference>
<dbReference type="InterPro" id="IPR000999">
    <property type="entry name" value="RNase_III_dom"/>
</dbReference>
<feature type="domain" description="RNase III" evidence="10">
    <location>
        <begin position="8"/>
        <end position="135"/>
    </location>
</feature>
<evidence type="ECO:0000256" key="8">
    <source>
        <dbReference type="HAMAP-Rule" id="MF_00104"/>
    </source>
</evidence>
<comment type="function">
    <text evidence="8">Digests double-stranded RNA. Involved in the processing of primary rRNA transcript to yield the immediate precursors to the large and small rRNAs (23S and 16S). Processes some mRNAs, and tRNAs when they are encoded in the rRNA operon. Processes pre-crRNA and tracrRNA of type II CRISPR loci if present in the organism.</text>
</comment>
<keyword evidence="7 8" id="KW-0694">RNA-binding</keyword>
<keyword evidence="3 8" id="KW-0507">mRNA processing</keyword>
<keyword evidence="6 8" id="KW-0378">Hydrolase</keyword>
<dbReference type="PANTHER" id="PTHR11207:SF0">
    <property type="entry name" value="RIBONUCLEASE 3"/>
    <property type="match status" value="1"/>
</dbReference>
<evidence type="ECO:0000256" key="1">
    <source>
        <dbReference type="ARBA" id="ARBA00000109"/>
    </source>
</evidence>
<accession>A0ABS8N4C4</accession>
<dbReference type="Pfam" id="PF00035">
    <property type="entry name" value="dsrm"/>
    <property type="match status" value="1"/>
</dbReference>
<dbReference type="Gene3D" id="1.10.1520.10">
    <property type="entry name" value="Ribonuclease III domain"/>
    <property type="match status" value="1"/>
</dbReference>